<feature type="domain" description="Peptidase S54 rhomboid" evidence="8">
    <location>
        <begin position="190"/>
        <end position="322"/>
    </location>
</feature>
<dbReference type="InterPro" id="IPR050925">
    <property type="entry name" value="Rhomboid_protease_S54"/>
</dbReference>
<evidence type="ECO:0000313" key="9">
    <source>
        <dbReference type="EMBL" id="SHJ59882.1"/>
    </source>
</evidence>
<dbReference type="STRING" id="1121331.SAMN02745248_00516"/>
<dbReference type="RefSeq" id="WP_072901967.1">
    <property type="nucleotide sequence ID" value="NZ_FRAD01000004.1"/>
</dbReference>
<dbReference type="GO" id="GO:0004252">
    <property type="term" value="F:serine-type endopeptidase activity"/>
    <property type="evidence" value="ECO:0007669"/>
    <property type="project" value="InterPro"/>
</dbReference>
<feature type="transmembrane region" description="Helical" evidence="7">
    <location>
        <begin position="254"/>
        <end position="271"/>
    </location>
</feature>
<evidence type="ECO:0000256" key="2">
    <source>
        <dbReference type="ARBA" id="ARBA00009045"/>
    </source>
</evidence>
<feature type="transmembrane region" description="Helical" evidence="7">
    <location>
        <begin position="307"/>
        <end position="326"/>
    </location>
</feature>
<feature type="transmembrane region" description="Helical" evidence="7">
    <location>
        <begin position="283"/>
        <end position="301"/>
    </location>
</feature>
<dbReference type="GO" id="GO:0006508">
    <property type="term" value="P:proteolysis"/>
    <property type="evidence" value="ECO:0007669"/>
    <property type="project" value="UniProtKB-KW"/>
</dbReference>
<feature type="transmembrane region" description="Helical" evidence="7">
    <location>
        <begin position="231"/>
        <end position="248"/>
    </location>
</feature>
<accession>A0A1M6KLR6</accession>
<keyword evidence="4" id="KW-0378">Hydrolase</keyword>
<dbReference type="Pfam" id="PF01694">
    <property type="entry name" value="Rhomboid"/>
    <property type="match status" value="1"/>
</dbReference>
<evidence type="ECO:0000256" key="4">
    <source>
        <dbReference type="ARBA" id="ARBA00022801"/>
    </source>
</evidence>
<evidence type="ECO:0000256" key="7">
    <source>
        <dbReference type="SAM" id="Phobius"/>
    </source>
</evidence>
<evidence type="ECO:0000313" key="10">
    <source>
        <dbReference type="Proteomes" id="UP000183952"/>
    </source>
</evidence>
<dbReference type="PANTHER" id="PTHR43731">
    <property type="entry name" value="RHOMBOID PROTEASE"/>
    <property type="match status" value="1"/>
</dbReference>
<keyword evidence="5 7" id="KW-1133">Transmembrane helix</keyword>
<proteinExistence type="inferred from homology"/>
<comment type="subcellular location">
    <subcellularLocation>
        <location evidence="1">Membrane</location>
        <topology evidence="1">Multi-pass membrane protein</topology>
    </subcellularLocation>
</comment>
<protein>
    <submittedName>
        <fullName evidence="9">Rhomboid protease GluP</fullName>
    </submittedName>
</protein>
<dbReference type="GO" id="GO:0016020">
    <property type="term" value="C:membrane"/>
    <property type="evidence" value="ECO:0007669"/>
    <property type="project" value="UniProtKB-SubCell"/>
</dbReference>
<dbReference type="Proteomes" id="UP000183952">
    <property type="component" value="Unassembled WGS sequence"/>
</dbReference>
<dbReference type="OrthoDB" id="9813074at2"/>
<evidence type="ECO:0000256" key="1">
    <source>
        <dbReference type="ARBA" id="ARBA00004141"/>
    </source>
</evidence>
<name>A0A1M6KLR6_9CLOT</name>
<dbReference type="PANTHER" id="PTHR43731:SF14">
    <property type="entry name" value="PRESENILIN-ASSOCIATED RHOMBOID-LIKE PROTEIN, MITOCHONDRIAL"/>
    <property type="match status" value="1"/>
</dbReference>
<dbReference type="InterPro" id="IPR035952">
    <property type="entry name" value="Rhomboid-like_sf"/>
</dbReference>
<keyword evidence="6 7" id="KW-0472">Membrane</keyword>
<dbReference type="InterPro" id="IPR022764">
    <property type="entry name" value="Peptidase_S54_rhomboid_dom"/>
</dbReference>
<feature type="transmembrane region" description="Helical" evidence="7">
    <location>
        <begin position="199"/>
        <end position="219"/>
    </location>
</feature>
<dbReference type="Gene3D" id="1.20.1540.10">
    <property type="entry name" value="Rhomboid-like"/>
    <property type="match status" value="1"/>
</dbReference>
<organism evidence="9 10">
    <name type="scientific">Hathewaya proteolytica DSM 3090</name>
    <dbReference type="NCBI Taxonomy" id="1121331"/>
    <lineage>
        <taxon>Bacteria</taxon>
        <taxon>Bacillati</taxon>
        <taxon>Bacillota</taxon>
        <taxon>Clostridia</taxon>
        <taxon>Eubacteriales</taxon>
        <taxon>Clostridiaceae</taxon>
        <taxon>Hathewaya</taxon>
    </lineage>
</organism>
<gene>
    <name evidence="9" type="ORF">SAMN02745248_00516</name>
</gene>
<dbReference type="EMBL" id="FRAD01000004">
    <property type="protein sequence ID" value="SHJ59882.1"/>
    <property type="molecule type" value="Genomic_DNA"/>
</dbReference>
<keyword evidence="9" id="KW-0645">Protease</keyword>
<dbReference type="AlphaFoldDB" id="A0A1M6KLR6"/>
<sequence>MEKSDKVILQYLIDEFRYGVSEIRLGNVPNTWCVSKIHEDKINYIVFTEGGTQRYFNEYRQSILEKTSGLNMNVQVYECFLKKNVEDVINPHMELLAINFSKETMEVYGMVDESVLYEIQSSLQYYKSRSRGSGEFFHENKIVVALMAVNILAYIIEIVSNIKIGGGILDIDISVVYKLGALTNISYIGNEFYRFITNMFLHGGLLHIASNMYALFAIGPLVRQVYGEKKFLIIYFGSGLIASLLTSLTLEGVAVGASGAIFGLLGATLVFAYRAKKKIGKGLLLNILSVIAINIFIGLSVKNISNMAHMAGLVAGMLISSFMYVYTYKKK</sequence>
<evidence type="ECO:0000259" key="8">
    <source>
        <dbReference type="Pfam" id="PF01694"/>
    </source>
</evidence>
<evidence type="ECO:0000256" key="6">
    <source>
        <dbReference type="ARBA" id="ARBA00023136"/>
    </source>
</evidence>
<keyword evidence="3 7" id="KW-0812">Transmembrane</keyword>
<evidence type="ECO:0000256" key="5">
    <source>
        <dbReference type="ARBA" id="ARBA00022989"/>
    </source>
</evidence>
<comment type="similarity">
    <text evidence="2">Belongs to the peptidase S54 family.</text>
</comment>
<dbReference type="SUPFAM" id="SSF144091">
    <property type="entry name" value="Rhomboid-like"/>
    <property type="match status" value="1"/>
</dbReference>
<reference evidence="9 10" key="1">
    <citation type="submission" date="2016-11" db="EMBL/GenBank/DDBJ databases">
        <authorList>
            <person name="Jaros S."/>
            <person name="Januszkiewicz K."/>
            <person name="Wedrychowicz H."/>
        </authorList>
    </citation>
    <scope>NUCLEOTIDE SEQUENCE [LARGE SCALE GENOMIC DNA]</scope>
    <source>
        <strain evidence="9 10">DSM 3090</strain>
    </source>
</reference>
<keyword evidence="10" id="KW-1185">Reference proteome</keyword>
<evidence type="ECO:0000256" key="3">
    <source>
        <dbReference type="ARBA" id="ARBA00022692"/>
    </source>
</evidence>